<name>A0A1I7GCX3_9FIRM</name>
<reference evidence="6 7" key="1">
    <citation type="submission" date="2016-10" db="EMBL/GenBank/DDBJ databases">
        <authorList>
            <person name="de Groot N.N."/>
        </authorList>
    </citation>
    <scope>NUCLEOTIDE SEQUENCE [LARGE SCALE GENOMIC DNA]</scope>
    <source>
        <strain evidence="6 7">KHGC13</strain>
    </source>
</reference>
<dbReference type="SUPFAM" id="SSF52151">
    <property type="entry name" value="FabD/lysophospholipase-like"/>
    <property type="match status" value="1"/>
</dbReference>
<accession>A0A1I7GCX3</accession>
<keyword evidence="1 4" id="KW-0378">Hydrolase</keyword>
<dbReference type="Pfam" id="PF01734">
    <property type="entry name" value="Patatin"/>
    <property type="match status" value="1"/>
</dbReference>
<sequence length="271" mass="30689">MRGVFSAGVIDFLLEKDVRPDIVYGVSAGASGAASFVCGQKGRAAATMIDYLDDPHFMGMKSLRKTGNYFNTDFLYHQIPEKLNPIDQKGFEERGIRLKIAVTNCITGEAEYPEIHHMIEDMDLFRASSSLPLLAQMVPLNGYVYLDGGIADSVPVRKSEEDGNEKNIVVLTRSLGYRKKQEYAILPMIRAKYRRYPKLIEALERRPRVYNETLEYIQSGMEKGSIFVIAPMGPLGIHRTESDRSKLVKAYHEGYYVAEGLYDRLMHFLES</sequence>
<dbReference type="Gene3D" id="3.40.1090.10">
    <property type="entry name" value="Cytosolic phospholipase A2 catalytic domain"/>
    <property type="match status" value="2"/>
</dbReference>
<dbReference type="PANTHER" id="PTHR14226">
    <property type="entry name" value="NEUROPATHY TARGET ESTERASE/SWISS CHEESE D.MELANOGASTER"/>
    <property type="match status" value="1"/>
</dbReference>
<evidence type="ECO:0000256" key="4">
    <source>
        <dbReference type="PROSITE-ProRule" id="PRU01161"/>
    </source>
</evidence>
<dbReference type="InterPro" id="IPR045943">
    <property type="entry name" value="DUF6363"/>
</dbReference>
<feature type="active site" description="Nucleophile" evidence="4">
    <location>
        <position position="27"/>
    </location>
</feature>
<dbReference type="Proteomes" id="UP000198817">
    <property type="component" value="Unassembled WGS sequence"/>
</dbReference>
<dbReference type="AlphaFoldDB" id="A0A1I7GCX3"/>
<evidence type="ECO:0000256" key="2">
    <source>
        <dbReference type="ARBA" id="ARBA00022963"/>
    </source>
</evidence>
<evidence type="ECO:0000313" key="7">
    <source>
        <dbReference type="Proteomes" id="UP000198817"/>
    </source>
</evidence>
<comment type="caution">
    <text evidence="4">Lacks conserved residue(s) required for the propagation of feature annotation.</text>
</comment>
<feature type="short sequence motif" description="DGA/G" evidence="4">
    <location>
        <begin position="147"/>
        <end position="149"/>
    </location>
</feature>
<evidence type="ECO:0000313" key="6">
    <source>
        <dbReference type="EMBL" id="SFU46307.1"/>
    </source>
</evidence>
<keyword evidence="3 4" id="KW-0443">Lipid metabolism</keyword>
<evidence type="ECO:0000256" key="3">
    <source>
        <dbReference type="ARBA" id="ARBA00023098"/>
    </source>
</evidence>
<organism evidence="6 7">
    <name type="scientific">Eubacterium pyruvativorans</name>
    <dbReference type="NCBI Taxonomy" id="155865"/>
    <lineage>
        <taxon>Bacteria</taxon>
        <taxon>Bacillati</taxon>
        <taxon>Bacillota</taxon>
        <taxon>Clostridia</taxon>
        <taxon>Eubacteriales</taxon>
        <taxon>Eubacteriaceae</taxon>
        <taxon>Eubacterium</taxon>
    </lineage>
</organism>
<dbReference type="InterPro" id="IPR050301">
    <property type="entry name" value="NTE"/>
</dbReference>
<dbReference type="InterPro" id="IPR016035">
    <property type="entry name" value="Acyl_Trfase/lysoPLipase"/>
</dbReference>
<evidence type="ECO:0000256" key="1">
    <source>
        <dbReference type="ARBA" id="ARBA00022801"/>
    </source>
</evidence>
<dbReference type="GO" id="GO:0016042">
    <property type="term" value="P:lipid catabolic process"/>
    <property type="evidence" value="ECO:0007669"/>
    <property type="project" value="UniProtKB-UniRule"/>
</dbReference>
<dbReference type="InterPro" id="IPR002641">
    <property type="entry name" value="PNPLA_dom"/>
</dbReference>
<proteinExistence type="predicted"/>
<gene>
    <name evidence="6" type="ORF">SAMN05216508_10626</name>
</gene>
<dbReference type="InterPro" id="IPR037483">
    <property type="entry name" value="YjjU-like"/>
</dbReference>
<keyword evidence="2 4" id="KW-0442">Lipid degradation</keyword>
<dbReference type="CDD" id="cd07208">
    <property type="entry name" value="Pat_hypo_Ecoli_yjju_like"/>
    <property type="match status" value="1"/>
</dbReference>
<evidence type="ECO:0000259" key="5">
    <source>
        <dbReference type="PROSITE" id="PS51635"/>
    </source>
</evidence>
<dbReference type="STRING" id="155865.SAMN05216515_10726"/>
<dbReference type="PROSITE" id="PS51635">
    <property type="entry name" value="PNPLA"/>
    <property type="match status" value="1"/>
</dbReference>
<dbReference type="GO" id="GO:0016787">
    <property type="term" value="F:hydrolase activity"/>
    <property type="evidence" value="ECO:0007669"/>
    <property type="project" value="UniProtKB-UniRule"/>
</dbReference>
<keyword evidence="7" id="KW-1185">Reference proteome</keyword>
<feature type="domain" description="PNPLA" evidence="5">
    <location>
        <begin position="1"/>
        <end position="160"/>
    </location>
</feature>
<dbReference type="EMBL" id="FPBT01000006">
    <property type="protein sequence ID" value="SFU46307.1"/>
    <property type="molecule type" value="Genomic_DNA"/>
</dbReference>
<feature type="short sequence motif" description="GXSXG" evidence="4">
    <location>
        <begin position="25"/>
        <end position="29"/>
    </location>
</feature>
<feature type="active site" description="Proton acceptor" evidence="4">
    <location>
        <position position="147"/>
    </location>
</feature>
<dbReference type="PANTHER" id="PTHR14226:SF25">
    <property type="entry name" value="PHOSPHOESTERASE"/>
    <property type="match status" value="1"/>
</dbReference>
<dbReference type="Pfam" id="PF19890">
    <property type="entry name" value="DUF6363"/>
    <property type="match status" value="1"/>
</dbReference>
<protein>
    <submittedName>
        <fullName evidence="6">Predicted phospholipase, patatin/cPLA2 family</fullName>
    </submittedName>
</protein>